<dbReference type="SMART" id="SM00320">
    <property type="entry name" value="WD40"/>
    <property type="match status" value="2"/>
</dbReference>
<evidence type="ECO:0000256" key="5">
    <source>
        <dbReference type="PROSITE-ProRule" id="PRU00221"/>
    </source>
</evidence>
<keyword evidence="2 5" id="KW-0853">WD repeat</keyword>
<feature type="non-terminal residue" evidence="6">
    <location>
        <position position="1"/>
    </location>
</feature>
<evidence type="ECO:0000313" key="6">
    <source>
        <dbReference type="EMBL" id="CAG8552154.1"/>
    </source>
</evidence>
<dbReference type="InterPro" id="IPR015943">
    <property type="entry name" value="WD40/YVTN_repeat-like_dom_sf"/>
</dbReference>
<dbReference type="EMBL" id="CAJVPS010001845">
    <property type="protein sequence ID" value="CAG8552154.1"/>
    <property type="molecule type" value="Genomic_DNA"/>
</dbReference>
<evidence type="ECO:0000313" key="7">
    <source>
        <dbReference type="Proteomes" id="UP000789508"/>
    </source>
</evidence>
<proteinExistence type="predicted"/>
<dbReference type="PANTHER" id="PTHR22848">
    <property type="entry name" value="WD40 REPEAT PROTEIN"/>
    <property type="match status" value="1"/>
</dbReference>
<evidence type="ECO:0000256" key="2">
    <source>
        <dbReference type="ARBA" id="ARBA00022574"/>
    </source>
</evidence>
<dbReference type="OrthoDB" id="5591786at2759"/>
<dbReference type="Pfam" id="PF00400">
    <property type="entry name" value="WD40"/>
    <property type="match status" value="1"/>
</dbReference>
<dbReference type="SUPFAM" id="SSF50998">
    <property type="entry name" value="Quinoprotein alcohol dehydrogenase-like"/>
    <property type="match status" value="1"/>
</dbReference>
<protein>
    <recommendedName>
        <fullName evidence="4">WD40 repeat-containing protein SMU1</fullName>
    </recommendedName>
</protein>
<organism evidence="6 7">
    <name type="scientific">Ambispora leptoticha</name>
    <dbReference type="NCBI Taxonomy" id="144679"/>
    <lineage>
        <taxon>Eukaryota</taxon>
        <taxon>Fungi</taxon>
        <taxon>Fungi incertae sedis</taxon>
        <taxon>Mucoromycota</taxon>
        <taxon>Glomeromycotina</taxon>
        <taxon>Glomeromycetes</taxon>
        <taxon>Archaeosporales</taxon>
        <taxon>Ambisporaceae</taxon>
        <taxon>Ambispora</taxon>
    </lineage>
</organism>
<evidence type="ECO:0000256" key="3">
    <source>
        <dbReference type="ARBA" id="ARBA00022737"/>
    </source>
</evidence>
<dbReference type="GO" id="GO:0016607">
    <property type="term" value="C:nuclear speck"/>
    <property type="evidence" value="ECO:0007669"/>
    <property type="project" value="UniProtKB-SubCell"/>
</dbReference>
<dbReference type="PROSITE" id="PS00678">
    <property type="entry name" value="WD_REPEATS_1"/>
    <property type="match status" value="1"/>
</dbReference>
<name>A0A9N9FRY8_9GLOM</name>
<keyword evidence="7" id="KW-1185">Reference proteome</keyword>
<dbReference type="InterPro" id="IPR045184">
    <property type="entry name" value="SMU1"/>
</dbReference>
<evidence type="ECO:0000256" key="1">
    <source>
        <dbReference type="ARBA" id="ARBA00004324"/>
    </source>
</evidence>
<dbReference type="Proteomes" id="UP000789508">
    <property type="component" value="Unassembled WGS sequence"/>
</dbReference>
<dbReference type="AlphaFoldDB" id="A0A9N9FRY8"/>
<dbReference type="InterPro" id="IPR019775">
    <property type="entry name" value="WD40_repeat_CS"/>
</dbReference>
<reference evidence="6" key="1">
    <citation type="submission" date="2021-06" db="EMBL/GenBank/DDBJ databases">
        <authorList>
            <person name="Kallberg Y."/>
            <person name="Tangrot J."/>
            <person name="Rosling A."/>
        </authorList>
    </citation>
    <scope>NUCLEOTIDE SEQUENCE</scope>
    <source>
        <strain evidence="6">FL130A</strain>
    </source>
</reference>
<dbReference type="InterPro" id="IPR011047">
    <property type="entry name" value="Quinoprotein_ADH-like_sf"/>
</dbReference>
<sequence>MKEYSLLKVNKVFEGHFVDVLGCLTWRNNLFAVSEINSSLFFIARKDEIWVYDISMLAGKDKPKPIRKLKTLCSEQPSDDIINEEPFGGSEINAIKVGKLGIEEALVAANGRGVFIWFTSMLHKAPIHFCNESSTWGIAMHGPSRLLAVSANSHVITVYDLRDGLPDSVATTEEDTDKDINSVPNKNPLLLEPKICLRGHEHNIPNIAFSPDGKFLVSCSIDNTCNVWNVKTGESLVSKHISLDWGWSTCFVSPSSFKLVSKNSLAEFSWVPPVTLGPFRLGLARIRYPQELERAQQNTRVDNHITTEYADGFFEDDFGGDDEVEEVDFDFHDGHDEEEEVYDVEDYLHEQELMDFDDNGWYNDDEAENDYNDFPPFTFNTTMIRPRHANYDDNEGTRAQSDEILEPRLNFDNNEDFGTSASSIPIPLFYDFEPDEDGITDDL</sequence>
<accession>A0A9N9FRY8</accession>
<comment type="caution">
    <text evidence="6">The sequence shown here is derived from an EMBL/GenBank/DDBJ whole genome shotgun (WGS) entry which is preliminary data.</text>
</comment>
<dbReference type="PROSITE" id="PS50082">
    <property type="entry name" value="WD_REPEATS_2"/>
    <property type="match status" value="1"/>
</dbReference>
<comment type="subcellular location">
    <subcellularLocation>
        <location evidence="1">Nucleus speckle</location>
    </subcellularLocation>
</comment>
<dbReference type="GO" id="GO:0000398">
    <property type="term" value="P:mRNA splicing, via spliceosome"/>
    <property type="evidence" value="ECO:0007669"/>
    <property type="project" value="InterPro"/>
</dbReference>
<dbReference type="Gene3D" id="2.130.10.10">
    <property type="entry name" value="YVTN repeat-like/Quinoprotein amine dehydrogenase"/>
    <property type="match status" value="1"/>
</dbReference>
<gene>
    <name evidence="6" type="ORF">ALEPTO_LOCUS5927</name>
</gene>
<dbReference type="InterPro" id="IPR001680">
    <property type="entry name" value="WD40_rpt"/>
</dbReference>
<keyword evidence="3" id="KW-0677">Repeat</keyword>
<evidence type="ECO:0000256" key="4">
    <source>
        <dbReference type="ARBA" id="ARBA00026184"/>
    </source>
</evidence>
<feature type="repeat" description="WD" evidence="5">
    <location>
        <begin position="197"/>
        <end position="238"/>
    </location>
</feature>
<dbReference type="PROSITE" id="PS50294">
    <property type="entry name" value="WD_REPEATS_REGION"/>
    <property type="match status" value="1"/>
</dbReference>